<reference evidence="1" key="1">
    <citation type="journal article" date="2018" name="Genome Biol.">
        <title>SKESA: strategic k-mer extension for scrupulous assemblies.</title>
        <authorList>
            <person name="Souvorov A."/>
            <person name="Agarwala R."/>
            <person name="Lipman D.J."/>
        </authorList>
    </citation>
    <scope>NUCLEOTIDE SEQUENCE</scope>
    <source>
        <strain evidence="1">Salmonella enterica</strain>
    </source>
</reference>
<dbReference type="Proteomes" id="UP000248731">
    <property type="component" value="Chromosome 1"/>
</dbReference>
<accession>A0A2X4U1D4</accession>
<organism evidence="2 3">
    <name type="scientific">Salmonella enterica subsp. arizonae</name>
    <dbReference type="NCBI Taxonomy" id="59203"/>
    <lineage>
        <taxon>Bacteria</taxon>
        <taxon>Pseudomonadati</taxon>
        <taxon>Pseudomonadota</taxon>
        <taxon>Gammaproteobacteria</taxon>
        <taxon>Enterobacterales</taxon>
        <taxon>Enterobacteriaceae</taxon>
        <taxon>Salmonella</taxon>
    </lineage>
</organism>
<protein>
    <submittedName>
        <fullName evidence="2">Uncharacterized protein</fullName>
    </submittedName>
</protein>
<evidence type="ECO:0000313" key="2">
    <source>
        <dbReference type="EMBL" id="SQI26460.1"/>
    </source>
</evidence>
<evidence type="ECO:0000313" key="3">
    <source>
        <dbReference type="Proteomes" id="UP000248731"/>
    </source>
</evidence>
<sequence>MGGVITRVQRYSFHAVLIISKIKIGEMYKIISVDNLAKKSVSYLAIIEHHDALFFTVRGTAKKRTKSLTLPNKPLFREGLALLFAKTKS</sequence>
<proteinExistence type="predicted"/>
<dbReference type="AlphaFoldDB" id="A0A2X4U1D4"/>
<dbReference type="EMBL" id="LS483466">
    <property type="protein sequence ID" value="SQI26460.1"/>
    <property type="molecule type" value="Genomic_DNA"/>
</dbReference>
<dbReference type="EMBL" id="DAAGTC010000002">
    <property type="protein sequence ID" value="HAB4459780.1"/>
    <property type="molecule type" value="Genomic_DNA"/>
</dbReference>
<reference evidence="1" key="3">
    <citation type="submission" date="2019-10" db="EMBL/GenBank/DDBJ databases">
        <authorList>
            <consortium name="NCBI Pathogen Detection Project"/>
        </authorList>
    </citation>
    <scope>NUCLEOTIDE SEQUENCE</scope>
    <source>
        <strain evidence="1">Salmonella enterica</strain>
    </source>
</reference>
<keyword evidence="3" id="KW-1185">Reference proteome</keyword>
<reference evidence="2 3" key="2">
    <citation type="submission" date="2018-06" db="EMBL/GenBank/DDBJ databases">
        <authorList>
            <consortium name="Pathogen Informatics"/>
            <person name="Doyle S."/>
        </authorList>
    </citation>
    <scope>NUCLEOTIDE SEQUENCE [LARGE SCALE GENOMIC DNA]</scope>
    <source>
        <strain evidence="2 3">NCTC7307</strain>
    </source>
</reference>
<gene>
    <name evidence="1" type="ORF">GBZ58_03645</name>
    <name evidence="2" type="ORF">NCTC7307_03822</name>
</gene>
<name>A0A2X4U1D4_SALER</name>
<evidence type="ECO:0000313" key="1">
    <source>
        <dbReference type="EMBL" id="HAB4459780.1"/>
    </source>
</evidence>